<sequence>MNKYLGTSILLAEISPDLFVYACSLSAFLSKRMLLPLVGKSKLALRGAYFNHRTGLFTNEK</sequence>
<evidence type="ECO:0000313" key="1">
    <source>
        <dbReference type="EMBL" id="AJR10409.1"/>
    </source>
</evidence>
<dbReference type="PATRIC" id="fig|83560.10.peg.332"/>
<gene>
    <name evidence="1" type="ORF">BD36_01740</name>
</gene>
<evidence type="ECO:0000313" key="2">
    <source>
        <dbReference type="Proteomes" id="UP000260363"/>
    </source>
</evidence>
<organism evidence="1 2">
    <name type="scientific">Chlamydia muridarum</name>
    <dbReference type="NCBI Taxonomy" id="83560"/>
    <lineage>
        <taxon>Bacteria</taxon>
        <taxon>Pseudomonadati</taxon>
        <taxon>Chlamydiota</taxon>
        <taxon>Chlamydiia</taxon>
        <taxon>Chlamydiales</taxon>
        <taxon>Chlamydiaceae</taxon>
        <taxon>Chlamydia/Chlamydophila group</taxon>
        <taxon>Chlamydia</taxon>
    </lineage>
</organism>
<proteinExistence type="predicted"/>
<name>A0A0A0T2B3_CHLMR</name>
<protein>
    <submittedName>
        <fullName evidence="1">Uncharacterized protein</fullName>
    </submittedName>
</protein>
<dbReference type="KEGG" id="cmx:DNC_01625"/>
<reference evidence="1 2" key="1">
    <citation type="submission" date="2014-02" db="EMBL/GenBank/DDBJ databases">
        <authorList>
            <person name="Chen C."/>
            <person name="Conrad T.A."/>
            <person name="Zhou Z."/>
            <person name="Lai Z."/>
            <person name="Zhong G."/>
        </authorList>
    </citation>
    <scope>NUCLEOTIDE SEQUENCE [LARGE SCALE GENOMIC DNA]</scope>
    <source>
        <strain evidence="1 2">Nigg3-28</strain>
    </source>
</reference>
<accession>A0A0A0T2B3</accession>
<dbReference type="Proteomes" id="UP000260363">
    <property type="component" value="Chromosome"/>
</dbReference>
<dbReference type="AlphaFoldDB" id="A0A0A0T2B3"/>
<dbReference type="EMBL" id="CP007217">
    <property type="protein sequence ID" value="AJR10409.1"/>
    <property type="molecule type" value="Genomic_DNA"/>
</dbReference>